<comment type="subcellular location">
    <subcellularLocation>
        <location evidence="1">Membrane</location>
        <topology evidence="1">Single-pass membrane protein</topology>
    </subcellularLocation>
</comment>
<dbReference type="OrthoDB" id="9182129at2"/>
<gene>
    <name evidence="7" type="ordered locus">Lcho_3100</name>
</gene>
<proteinExistence type="predicted"/>
<evidence type="ECO:0000256" key="2">
    <source>
        <dbReference type="ARBA" id="ARBA00022481"/>
    </source>
</evidence>
<dbReference type="eggNOG" id="COG2165">
    <property type="taxonomic scope" value="Bacteria"/>
</dbReference>
<dbReference type="HOGENOM" id="CLU_098637_4_0_4"/>
<dbReference type="PANTHER" id="PTHR30093:SF44">
    <property type="entry name" value="TYPE II SECRETION SYSTEM CORE PROTEIN G"/>
    <property type="match status" value="1"/>
</dbReference>
<feature type="transmembrane region" description="Helical" evidence="6">
    <location>
        <begin position="7"/>
        <end position="28"/>
    </location>
</feature>
<evidence type="ECO:0000256" key="3">
    <source>
        <dbReference type="ARBA" id="ARBA00022692"/>
    </source>
</evidence>
<reference evidence="7 8" key="1">
    <citation type="submission" date="2008-03" db="EMBL/GenBank/DDBJ databases">
        <title>Complete sequence of Leptothrix cholodnii SP-6.</title>
        <authorList>
            <consortium name="US DOE Joint Genome Institute"/>
            <person name="Copeland A."/>
            <person name="Lucas S."/>
            <person name="Lapidus A."/>
            <person name="Glavina del Rio T."/>
            <person name="Dalin E."/>
            <person name="Tice H."/>
            <person name="Bruce D."/>
            <person name="Goodwin L."/>
            <person name="Pitluck S."/>
            <person name="Chertkov O."/>
            <person name="Brettin T."/>
            <person name="Detter J.C."/>
            <person name="Han C."/>
            <person name="Kuske C.R."/>
            <person name="Schmutz J."/>
            <person name="Larimer F."/>
            <person name="Land M."/>
            <person name="Hauser L."/>
            <person name="Kyrpides N."/>
            <person name="Lykidis A."/>
            <person name="Emerson D."/>
            <person name="Richardson P."/>
        </authorList>
    </citation>
    <scope>NUCLEOTIDE SEQUENCE [LARGE SCALE GENOMIC DNA]</scope>
    <source>
        <strain evidence="8">ATCC 51168 / LMG 8142 / SP-6</strain>
    </source>
</reference>
<dbReference type="InterPro" id="IPR012902">
    <property type="entry name" value="N_methyl_site"/>
</dbReference>
<dbReference type="SUPFAM" id="SSF54523">
    <property type="entry name" value="Pili subunits"/>
    <property type="match status" value="1"/>
</dbReference>
<keyword evidence="2" id="KW-0488">Methylation</keyword>
<dbReference type="Proteomes" id="UP000001693">
    <property type="component" value="Chromosome"/>
</dbReference>
<dbReference type="AlphaFoldDB" id="B1Y079"/>
<dbReference type="Gene3D" id="3.30.700.10">
    <property type="entry name" value="Glycoprotein, Type 4 Pilin"/>
    <property type="match status" value="1"/>
</dbReference>
<evidence type="ECO:0000256" key="4">
    <source>
        <dbReference type="ARBA" id="ARBA00022989"/>
    </source>
</evidence>
<protein>
    <submittedName>
        <fullName evidence="7">Uncharacterized protein</fullName>
    </submittedName>
</protein>
<evidence type="ECO:0000313" key="7">
    <source>
        <dbReference type="EMBL" id="ACB35360.1"/>
    </source>
</evidence>
<sequence length="136" mass="13334">MRLRQQGFTMIELIVVIVILGVLAATALPKFIDMRGDAEGAAVKGMAGAAAAAMNLNYSGCALTNNAVTAGKCVAVDACSDVSSLMQGGLDAAYAAAPAASGVDIGTTNGATATCQISKGTYSATFVGVAAGNATP</sequence>
<dbReference type="PANTHER" id="PTHR30093">
    <property type="entry name" value="GENERAL SECRETION PATHWAY PROTEIN G"/>
    <property type="match status" value="1"/>
</dbReference>
<dbReference type="Pfam" id="PF07963">
    <property type="entry name" value="N_methyl"/>
    <property type="match status" value="1"/>
</dbReference>
<keyword evidence="8" id="KW-1185">Reference proteome</keyword>
<dbReference type="InterPro" id="IPR045584">
    <property type="entry name" value="Pilin-like"/>
</dbReference>
<dbReference type="NCBIfam" id="TIGR02532">
    <property type="entry name" value="IV_pilin_GFxxxE"/>
    <property type="match status" value="1"/>
</dbReference>
<dbReference type="KEGG" id="lch:Lcho_3100"/>
<evidence type="ECO:0000256" key="5">
    <source>
        <dbReference type="ARBA" id="ARBA00023136"/>
    </source>
</evidence>
<dbReference type="RefSeq" id="WP_012348111.1">
    <property type="nucleotide sequence ID" value="NC_010524.1"/>
</dbReference>
<dbReference type="GO" id="GO:0016020">
    <property type="term" value="C:membrane"/>
    <property type="evidence" value="ECO:0007669"/>
    <property type="project" value="UniProtKB-SubCell"/>
</dbReference>
<keyword evidence="5 6" id="KW-0472">Membrane</keyword>
<organism evidence="7 8">
    <name type="scientific">Leptothrix cholodnii (strain ATCC 51168 / LMG 8142 / SP-6)</name>
    <name type="common">Leptothrix discophora (strain SP-6)</name>
    <dbReference type="NCBI Taxonomy" id="395495"/>
    <lineage>
        <taxon>Bacteria</taxon>
        <taxon>Pseudomonadati</taxon>
        <taxon>Pseudomonadota</taxon>
        <taxon>Betaproteobacteria</taxon>
        <taxon>Burkholderiales</taxon>
        <taxon>Sphaerotilaceae</taxon>
        <taxon>Leptothrix</taxon>
    </lineage>
</organism>
<dbReference type="EMBL" id="CP001013">
    <property type="protein sequence ID" value="ACB35360.1"/>
    <property type="molecule type" value="Genomic_DNA"/>
</dbReference>
<accession>B1Y079</accession>
<evidence type="ECO:0000256" key="6">
    <source>
        <dbReference type="SAM" id="Phobius"/>
    </source>
</evidence>
<keyword evidence="4 6" id="KW-1133">Transmembrane helix</keyword>
<name>B1Y079_LEPCP</name>
<keyword evidence="3 6" id="KW-0812">Transmembrane</keyword>
<evidence type="ECO:0000313" key="8">
    <source>
        <dbReference type="Proteomes" id="UP000001693"/>
    </source>
</evidence>
<evidence type="ECO:0000256" key="1">
    <source>
        <dbReference type="ARBA" id="ARBA00004167"/>
    </source>
</evidence>
<dbReference type="STRING" id="395495.Lcho_3100"/>